<dbReference type="EMBL" id="JANAVB010022999">
    <property type="protein sequence ID" value="KAJ6823356.1"/>
    <property type="molecule type" value="Genomic_DNA"/>
</dbReference>
<dbReference type="GO" id="GO:0016301">
    <property type="term" value="F:kinase activity"/>
    <property type="evidence" value="ECO:0007669"/>
    <property type="project" value="UniProtKB-KW"/>
</dbReference>
<name>A0AAX6G3P7_IRIPA</name>
<reference evidence="1" key="1">
    <citation type="journal article" date="2023" name="GigaByte">
        <title>Genome assembly of the bearded iris, Iris pallida Lam.</title>
        <authorList>
            <person name="Bruccoleri R.E."/>
            <person name="Oakeley E.J."/>
            <person name="Faust A.M.E."/>
            <person name="Altorfer M."/>
            <person name="Dessus-Babus S."/>
            <person name="Burckhardt D."/>
            <person name="Oertli M."/>
            <person name="Naumann U."/>
            <person name="Petersen F."/>
            <person name="Wong J."/>
        </authorList>
    </citation>
    <scope>NUCLEOTIDE SEQUENCE</scope>
    <source>
        <strain evidence="1">GSM-AAB239-AS_SAM_17_03QT</strain>
    </source>
</reference>
<keyword evidence="2" id="KW-1185">Reference proteome</keyword>
<keyword evidence="1" id="KW-0418">Kinase</keyword>
<proteinExistence type="predicted"/>
<keyword evidence="1" id="KW-0675">Receptor</keyword>
<evidence type="ECO:0000313" key="2">
    <source>
        <dbReference type="Proteomes" id="UP001140949"/>
    </source>
</evidence>
<protein>
    <submittedName>
        <fullName evidence="1">Proline-rich receptor-like protein kinase PERK2</fullName>
    </submittedName>
</protein>
<keyword evidence="1" id="KW-0808">Transferase</keyword>
<accession>A0AAX6G3P7</accession>
<comment type="caution">
    <text evidence="1">The sequence shown here is derived from an EMBL/GenBank/DDBJ whole genome shotgun (WGS) entry which is preliminary data.</text>
</comment>
<sequence>MTVWGLCGSRGGVGRFGSGYVSDGGDRGGDRVLNFCSLHIWGVGYGEMVSCQVWWLGCARMEWRGDGGSDVREADGNRRDGVVSYETPAGVSRVVGHG</sequence>
<dbReference type="AlphaFoldDB" id="A0AAX6G3P7"/>
<reference evidence="1" key="2">
    <citation type="submission" date="2023-04" db="EMBL/GenBank/DDBJ databases">
        <authorList>
            <person name="Bruccoleri R.E."/>
            <person name="Oakeley E.J."/>
            <person name="Faust A.-M."/>
            <person name="Dessus-Babus S."/>
            <person name="Altorfer M."/>
            <person name="Burckhardt D."/>
            <person name="Oertli M."/>
            <person name="Naumann U."/>
            <person name="Petersen F."/>
            <person name="Wong J."/>
        </authorList>
    </citation>
    <scope>NUCLEOTIDE SEQUENCE</scope>
    <source>
        <strain evidence="1">GSM-AAB239-AS_SAM_17_03QT</strain>
        <tissue evidence="1">Leaf</tissue>
    </source>
</reference>
<dbReference type="Proteomes" id="UP001140949">
    <property type="component" value="Unassembled WGS sequence"/>
</dbReference>
<evidence type="ECO:0000313" key="1">
    <source>
        <dbReference type="EMBL" id="KAJ6823356.1"/>
    </source>
</evidence>
<gene>
    <name evidence="1" type="ORF">M6B38_384190</name>
</gene>
<organism evidence="1 2">
    <name type="scientific">Iris pallida</name>
    <name type="common">Sweet iris</name>
    <dbReference type="NCBI Taxonomy" id="29817"/>
    <lineage>
        <taxon>Eukaryota</taxon>
        <taxon>Viridiplantae</taxon>
        <taxon>Streptophyta</taxon>
        <taxon>Embryophyta</taxon>
        <taxon>Tracheophyta</taxon>
        <taxon>Spermatophyta</taxon>
        <taxon>Magnoliopsida</taxon>
        <taxon>Liliopsida</taxon>
        <taxon>Asparagales</taxon>
        <taxon>Iridaceae</taxon>
        <taxon>Iridoideae</taxon>
        <taxon>Irideae</taxon>
        <taxon>Iris</taxon>
    </lineage>
</organism>